<accession>A0A5J9WCW0</accession>
<feature type="signal peptide" evidence="1">
    <location>
        <begin position="1"/>
        <end position="20"/>
    </location>
</feature>
<evidence type="ECO:0000313" key="4">
    <source>
        <dbReference type="Proteomes" id="UP000324897"/>
    </source>
</evidence>
<gene>
    <name evidence="3" type="ORF">EJB05_05521</name>
</gene>
<reference evidence="3 4" key="1">
    <citation type="journal article" date="2019" name="Sci. Rep.">
        <title>A high-quality genome of Eragrostis curvula grass provides insights into Poaceae evolution and supports new strategies to enhance forage quality.</title>
        <authorList>
            <person name="Carballo J."/>
            <person name="Santos B.A.C.M."/>
            <person name="Zappacosta D."/>
            <person name="Garbus I."/>
            <person name="Selva J.P."/>
            <person name="Gallo C.A."/>
            <person name="Diaz A."/>
            <person name="Albertini E."/>
            <person name="Caccamo M."/>
            <person name="Echenique V."/>
        </authorList>
    </citation>
    <scope>NUCLEOTIDE SEQUENCE [LARGE SCALE GENOMIC DNA]</scope>
    <source>
        <strain evidence="4">cv. Victoria</strain>
        <tissue evidence="3">Leaf</tissue>
    </source>
</reference>
<sequence>MATCTFFQLLVLATCTAAAAAPNNSPMAPAPAPAPGPSSSAAGSFLHACCASVQRSDACYRLLPYGDSFRGSLARVARTSAGLASARQHAFTDDLARLKQHGTGAGAMADMALVACFDTVASTEVVFAHETLGQLDDLVAGVKSRTDLESERFLVRTSLYSSASAMMDCVDWIHGAGEAATSSPVLEGVVIKRGIMVSIANHNPSPHGCSPAHWPCLSLLPSLCFGDEATLTKDNMLRKKWKGNTKCPFCNENETINHLFFECEVIKYVWSMVALVLGANCRPENIEQYLVWIQNYMPNGKKFHMVGLAGICWAIWKIRNRVCFDKKIVRSPTEIICYACSFLKYWSGLQRDEDGRALEEGAEVLQQAAIQHHPRQRIRSNDVARGAITNG</sequence>
<organism evidence="3 4">
    <name type="scientific">Eragrostis curvula</name>
    <name type="common">weeping love grass</name>
    <dbReference type="NCBI Taxonomy" id="38414"/>
    <lineage>
        <taxon>Eukaryota</taxon>
        <taxon>Viridiplantae</taxon>
        <taxon>Streptophyta</taxon>
        <taxon>Embryophyta</taxon>
        <taxon>Tracheophyta</taxon>
        <taxon>Spermatophyta</taxon>
        <taxon>Magnoliopsida</taxon>
        <taxon>Liliopsida</taxon>
        <taxon>Poales</taxon>
        <taxon>Poaceae</taxon>
        <taxon>PACMAD clade</taxon>
        <taxon>Chloridoideae</taxon>
        <taxon>Eragrostideae</taxon>
        <taxon>Eragrostidinae</taxon>
        <taxon>Eragrostis</taxon>
    </lineage>
</organism>
<evidence type="ECO:0000313" key="3">
    <source>
        <dbReference type="EMBL" id="TVU46008.1"/>
    </source>
</evidence>
<evidence type="ECO:0000259" key="2">
    <source>
        <dbReference type="Pfam" id="PF13966"/>
    </source>
</evidence>
<proteinExistence type="predicted"/>
<dbReference type="AlphaFoldDB" id="A0A5J9WCW0"/>
<keyword evidence="4" id="KW-1185">Reference proteome</keyword>
<evidence type="ECO:0000256" key="1">
    <source>
        <dbReference type="SAM" id="SignalP"/>
    </source>
</evidence>
<dbReference type="OrthoDB" id="689430at2759"/>
<protein>
    <recommendedName>
        <fullName evidence="2">Reverse transcriptase zinc-binding domain-containing protein</fullName>
    </recommendedName>
</protein>
<dbReference type="InterPro" id="IPR026960">
    <property type="entry name" value="RVT-Znf"/>
</dbReference>
<keyword evidence="1" id="KW-0732">Signal</keyword>
<feature type="domain" description="Reverse transcriptase zinc-binding" evidence="2">
    <location>
        <begin position="228"/>
        <end position="270"/>
    </location>
</feature>
<name>A0A5J9WCW0_9POAL</name>
<feature type="non-terminal residue" evidence="3">
    <location>
        <position position="1"/>
    </location>
</feature>
<dbReference type="EMBL" id="RWGY01000004">
    <property type="protein sequence ID" value="TVU46008.1"/>
    <property type="molecule type" value="Genomic_DNA"/>
</dbReference>
<dbReference type="Pfam" id="PF13966">
    <property type="entry name" value="zf-RVT"/>
    <property type="match status" value="1"/>
</dbReference>
<dbReference type="Gramene" id="TVU46008">
    <property type="protein sequence ID" value="TVU46008"/>
    <property type="gene ID" value="EJB05_05521"/>
</dbReference>
<dbReference type="Proteomes" id="UP000324897">
    <property type="component" value="Chromosome 5"/>
</dbReference>
<feature type="chain" id="PRO_5023912208" description="Reverse transcriptase zinc-binding domain-containing protein" evidence="1">
    <location>
        <begin position="21"/>
        <end position="391"/>
    </location>
</feature>
<comment type="caution">
    <text evidence="3">The sequence shown here is derived from an EMBL/GenBank/DDBJ whole genome shotgun (WGS) entry which is preliminary data.</text>
</comment>